<evidence type="ECO:0000256" key="3">
    <source>
        <dbReference type="ARBA" id="ARBA00022679"/>
    </source>
</evidence>
<evidence type="ECO:0000256" key="1">
    <source>
        <dbReference type="ARBA" id="ARBA00022491"/>
    </source>
</evidence>
<evidence type="ECO:0000256" key="5">
    <source>
        <dbReference type="ARBA" id="ARBA00049880"/>
    </source>
</evidence>
<accession>A0A6G8QF98</accession>
<dbReference type="GO" id="GO:0016747">
    <property type="term" value="F:acyltransferase activity, transferring groups other than amino-acyl groups"/>
    <property type="evidence" value="ECO:0007669"/>
    <property type="project" value="InterPro"/>
</dbReference>
<keyword evidence="8" id="KW-1185">Reference proteome</keyword>
<feature type="domain" description="N-acetyltransferase" evidence="6">
    <location>
        <begin position="1"/>
        <end position="145"/>
    </location>
</feature>
<proteinExistence type="predicted"/>
<gene>
    <name evidence="7" type="ORF">GBA63_10185</name>
</gene>
<dbReference type="Pfam" id="PF13508">
    <property type="entry name" value="Acetyltransf_7"/>
    <property type="match status" value="1"/>
</dbReference>
<keyword evidence="2" id="KW-1277">Toxin-antitoxin system</keyword>
<sequence length="150" mass="16801">MKRGLSVAHVLRDKEQERIAGYYTLSSEVIERGELPAALERGFGRNRVFPAILLGRLAVDLEYQGEGLGRELLLDALYRALELSRTSVGAMAVLVDALHEKAQEFYTRYGFEQLDILEQNEGAGTRTSGEPGPGHPKRRLYLPMKSITRL</sequence>
<dbReference type="InterPro" id="IPR000182">
    <property type="entry name" value="GNAT_dom"/>
</dbReference>
<name>A0A6G8QF98_9ACTN</name>
<keyword evidence="1" id="KW-0678">Repressor</keyword>
<dbReference type="PROSITE" id="PS51186">
    <property type="entry name" value="GNAT"/>
    <property type="match status" value="1"/>
</dbReference>
<dbReference type="KEGG" id="rub:GBA63_10185"/>
<keyword evidence="4" id="KW-0012">Acyltransferase</keyword>
<dbReference type="Proteomes" id="UP000501452">
    <property type="component" value="Chromosome"/>
</dbReference>
<dbReference type="PANTHER" id="PTHR36449:SF1">
    <property type="entry name" value="ACETYLTRANSFERASE"/>
    <property type="match status" value="1"/>
</dbReference>
<dbReference type="EMBL" id="CP045119">
    <property type="protein sequence ID" value="QIN85123.1"/>
    <property type="molecule type" value="Genomic_DNA"/>
</dbReference>
<comment type="catalytic activity">
    <reaction evidence="5">
        <text>glycyl-tRNA(Gly) + acetyl-CoA = N-acetylglycyl-tRNA(Gly) + CoA + H(+)</text>
        <dbReference type="Rhea" id="RHEA:81867"/>
        <dbReference type="Rhea" id="RHEA-COMP:9683"/>
        <dbReference type="Rhea" id="RHEA-COMP:19766"/>
        <dbReference type="ChEBI" id="CHEBI:15378"/>
        <dbReference type="ChEBI" id="CHEBI:57287"/>
        <dbReference type="ChEBI" id="CHEBI:57288"/>
        <dbReference type="ChEBI" id="CHEBI:78522"/>
        <dbReference type="ChEBI" id="CHEBI:232036"/>
    </reaction>
</comment>
<dbReference type="InterPro" id="IPR016181">
    <property type="entry name" value="Acyl_CoA_acyltransferase"/>
</dbReference>
<dbReference type="SUPFAM" id="SSF55729">
    <property type="entry name" value="Acyl-CoA N-acyltransferases (Nat)"/>
    <property type="match status" value="1"/>
</dbReference>
<reference evidence="7 8" key="1">
    <citation type="submission" date="2019-10" db="EMBL/GenBank/DDBJ databases">
        <title>Rubrobacter sp nov SCSIO 52090 isolated from a deep-sea sediment in the South China Sea.</title>
        <authorList>
            <person name="Chen R.W."/>
        </authorList>
    </citation>
    <scope>NUCLEOTIDE SEQUENCE [LARGE SCALE GENOMIC DNA]</scope>
    <source>
        <strain evidence="7 8">SCSIO 52909</strain>
    </source>
</reference>
<evidence type="ECO:0000313" key="7">
    <source>
        <dbReference type="EMBL" id="QIN85123.1"/>
    </source>
</evidence>
<evidence type="ECO:0000256" key="2">
    <source>
        <dbReference type="ARBA" id="ARBA00022649"/>
    </source>
</evidence>
<protein>
    <submittedName>
        <fullName evidence="7">GNAT family N-acetyltransferase</fullName>
    </submittedName>
</protein>
<evidence type="ECO:0000313" key="8">
    <source>
        <dbReference type="Proteomes" id="UP000501452"/>
    </source>
</evidence>
<dbReference type="AlphaFoldDB" id="A0A6G8QF98"/>
<evidence type="ECO:0000259" key="6">
    <source>
        <dbReference type="PROSITE" id="PS51186"/>
    </source>
</evidence>
<dbReference type="Gene3D" id="3.40.630.30">
    <property type="match status" value="1"/>
</dbReference>
<keyword evidence="3 7" id="KW-0808">Transferase</keyword>
<dbReference type="PANTHER" id="PTHR36449">
    <property type="entry name" value="ACETYLTRANSFERASE-RELATED"/>
    <property type="match status" value="1"/>
</dbReference>
<organism evidence="7 8">
    <name type="scientific">Rubrobacter tropicus</name>
    <dbReference type="NCBI Taxonomy" id="2653851"/>
    <lineage>
        <taxon>Bacteria</taxon>
        <taxon>Bacillati</taxon>
        <taxon>Actinomycetota</taxon>
        <taxon>Rubrobacteria</taxon>
        <taxon>Rubrobacterales</taxon>
        <taxon>Rubrobacteraceae</taxon>
        <taxon>Rubrobacter</taxon>
    </lineage>
</organism>
<evidence type="ECO:0000256" key="4">
    <source>
        <dbReference type="ARBA" id="ARBA00023315"/>
    </source>
</evidence>